<dbReference type="EMBL" id="FNEN01000034">
    <property type="protein sequence ID" value="SDJ31844.1"/>
    <property type="molecule type" value="Genomic_DNA"/>
</dbReference>
<dbReference type="Proteomes" id="UP000198853">
    <property type="component" value="Unassembled WGS sequence"/>
</dbReference>
<feature type="compositionally biased region" description="Acidic residues" evidence="1">
    <location>
        <begin position="1"/>
        <end position="10"/>
    </location>
</feature>
<evidence type="ECO:0000313" key="3">
    <source>
        <dbReference type="Proteomes" id="UP000198853"/>
    </source>
</evidence>
<organism evidence="2 3">
    <name type="scientific">Natribacillus halophilus</name>
    <dbReference type="NCBI Taxonomy" id="549003"/>
    <lineage>
        <taxon>Bacteria</taxon>
        <taxon>Bacillati</taxon>
        <taxon>Bacillota</taxon>
        <taxon>Bacilli</taxon>
        <taxon>Bacillales</taxon>
        <taxon>Bacillaceae</taxon>
        <taxon>Natribacillus</taxon>
    </lineage>
</organism>
<feature type="region of interest" description="Disordered" evidence="1">
    <location>
        <begin position="1"/>
        <end position="25"/>
    </location>
</feature>
<proteinExistence type="predicted"/>
<reference evidence="2 3" key="1">
    <citation type="submission" date="2016-10" db="EMBL/GenBank/DDBJ databases">
        <authorList>
            <person name="de Groot N.N."/>
        </authorList>
    </citation>
    <scope>NUCLEOTIDE SEQUENCE [LARGE SCALE GENOMIC DNA]</scope>
    <source>
        <strain evidence="2 3">DSM 21771</strain>
    </source>
</reference>
<sequence>MRKGEGDEEMASLHEKVKNKSKITDEERKKLIKRASKTIDKKYDKAMRMLSKN</sequence>
<evidence type="ECO:0000313" key="2">
    <source>
        <dbReference type="EMBL" id="SDJ31844.1"/>
    </source>
</evidence>
<gene>
    <name evidence="2" type="ORF">SAMN04488123_13411</name>
</gene>
<protein>
    <submittedName>
        <fullName evidence="2">Uncharacterized protein</fullName>
    </submittedName>
</protein>
<evidence type="ECO:0000256" key="1">
    <source>
        <dbReference type="SAM" id="MobiDB-lite"/>
    </source>
</evidence>
<dbReference type="RefSeq" id="WP_176764832.1">
    <property type="nucleotide sequence ID" value="NZ_FNEN01000034.1"/>
</dbReference>
<dbReference type="AlphaFoldDB" id="A0A1G8SRQ8"/>
<accession>A0A1G8SRQ8</accession>
<feature type="compositionally biased region" description="Basic and acidic residues" evidence="1">
    <location>
        <begin position="11"/>
        <end position="25"/>
    </location>
</feature>
<name>A0A1G8SRQ8_9BACI</name>
<keyword evidence="3" id="KW-1185">Reference proteome</keyword>